<comment type="caution">
    <text evidence="2">The sequence shown here is derived from an EMBL/GenBank/DDBJ whole genome shotgun (WGS) entry which is preliminary data.</text>
</comment>
<feature type="region of interest" description="Disordered" evidence="1">
    <location>
        <begin position="92"/>
        <end position="117"/>
    </location>
</feature>
<organism evidence="2 3">
    <name type="scientific">Aromia moschata</name>
    <dbReference type="NCBI Taxonomy" id="1265417"/>
    <lineage>
        <taxon>Eukaryota</taxon>
        <taxon>Metazoa</taxon>
        <taxon>Ecdysozoa</taxon>
        <taxon>Arthropoda</taxon>
        <taxon>Hexapoda</taxon>
        <taxon>Insecta</taxon>
        <taxon>Pterygota</taxon>
        <taxon>Neoptera</taxon>
        <taxon>Endopterygota</taxon>
        <taxon>Coleoptera</taxon>
        <taxon>Polyphaga</taxon>
        <taxon>Cucujiformia</taxon>
        <taxon>Chrysomeloidea</taxon>
        <taxon>Cerambycidae</taxon>
        <taxon>Cerambycinae</taxon>
        <taxon>Callichromatini</taxon>
        <taxon>Aromia</taxon>
    </lineage>
</organism>
<feature type="compositionally biased region" description="Polar residues" evidence="1">
    <location>
        <begin position="271"/>
        <end position="280"/>
    </location>
</feature>
<dbReference type="Proteomes" id="UP001162162">
    <property type="component" value="Unassembled WGS sequence"/>
</dbReference>
<dbReference type="GO" id="GO:0005929">
    <property type="term" value="C:cilium"/>
    <property type="evidence" value="ECO:0007669"/>
    <property type="project" value="GOC"/>
</dbReference>
<dbReference type="EMBL" id="JAPWTK010000005">
    <property type="protein sequence ID" value="KAJ8961423.1"/>
    <property type="molecule type" value="Genomic_DNA"/>
</dbReference>
<feature type="compositionally biased region" description="Low complexity" evidence="1">
    <location>
        <begin position="9"/>
        <end position="27"/>
    </location>
</feature>
<sequence length="625" mass="70631">MSTKKDGVKTSTSSLSKKKTTGASKSTTKTREDSTDRSNIKKTEVSNKIKKRSSSTTIANDNILEKVKLKENIKTTKPIKAKNMYANALKSDETPAKKVASNTNKEIKKSDSKTETQIHKALEKKLSGRIVPKKVLDERSKNRMPINKGTAKSKDSFRVHSKETNREVSPDSSSISERPRTATLRKGSIVNDNIVGPDAPKHLIPKVKRENTNLKAPSPEPEANEEYNYEDDFESYESDFEEYSSSSSSAADLGNISGEETSSVSTSSSSQNQTASLELTSTKRKTNSSGNDDERKLDSGNFDMSDYKHKQLLYDIKESVEKENANLKLQEVQRNNPASLSDEGFEEQKSLQFINFLDAKRKYERRKSMEIRQRRGEEILNMIRLDTFSFTLFDMPPVPYEVFIKNYGGNNSLQSAVQTGEDDISEMTQTEEIISETKWTQFPIHFPKIDPTNSNYLQICRNSHLGVGGENVNESQSEKLLFNEHNLKKFLSCAGDLILKVQLESTERFDKFQKDPRDIPFSDGFVLFDTSHDFLRNCSIRCASFSCDNTNKILTVHLPKRRENEGYYRSVVCVWNISRSDIPESIFVSYGDISCCTFGLNSTDFIYAGLKDGSLNSNMMLVLRN</sequence>
<evidence type="ECO:0000313" key="2">
    <source>
        <dbReference type="EMBL" id="KAJ8961423.1"/>
    </source>
</evidence>
<reference evidence="2" key="1">
    <citation type="journal article" date="2023" name="Insect Mol. Biol.">
        <title>Genome sequencing provides insights into the evolution of gene families encoding plant cell wall-degrading enzymes in longhorned beetles.</title>
        <authorList>
            <person name="Shin N.R."/>
            <person name="Okamura Y."/>
            <person name="Kirsch R."/>
            <person name="Pauchet Y."/>
        </authorList>
    </citation>
    <scope>NUCLEOTIDE SEQUENCE</scope>
    <source>
        <strain evidence="2">AMC_N1</strain>
    </source>
</reference>
<name>A0AAV8ZB14_9CUCU</name>
<protein>
    <recommendedName>
        <fullName evidence="4">CUB domain-containing protein</fullName>
    </recommendedName>
</protein>
<feature type="compositionally biased region" description="Basic and acidic residues" evidence="1">
    <location>
        <begin position="105"/>
        <end position="117"/>
    </location>
</feature>
<keyword evidence="3" id="KW-1185">Reference proteome</keyword>
<evidence type="ECO:0000313" key="3">
    <source>
        <dbReference type="Proteomes" id="UP001162162"/>
    </source>
</evidence>
<gene>
    <name evidence="2" type="ORF">NQ318_014670</name>
</gene>
<evidence type="ECO:0008006" key="4">
    <source>
        <dbReference type="Google" id="ProtNLM"/>
    </source>
</evidence>
<dbReference type="InterPro" id="IPR042505">
    <property type="entry name" value="DYNC2I1"/>
</dbReference>
<proteinExistence type="predicted"/>
<accession>A0AAV8ZB14</accession>
<dbReference type="PANTHER" id="PTHR16022">
    <property type="entry name" value="WD REPEAT DOMAIN 60"/>
    <property type="match status" value="1"/>
</dbReference>
<dbReference type="GO" id="GO:0045504">
    <property type="term" value="F:dynein heavy chain binding"/>
    <property type="evidence" value="ECO:0007669"/>
    <property type="project" value="InterPro"/>
</dbReference>
<feature type="region of interest" description="Disordered" evidence="1">
    <location>
        <begin position="131"/>
        <end position="302"/>
    </location>
</feature>
<feature type="compositionally biased region" description="Basic and acidic residues" evidence="1">
    <location>
        <begin position="152"/>
        <end position="169"/>
    </location>
</feature>
<feature type="region of interest" description="Disordered" evidence="1">
    <location>
        <begin position="1"/>
        <end position="57"/>
    </location>
</feature>
<dbReference type="GO" id="GO:0045503">
    <property type="term" value="F:dynein light chain binding"/>
    <property type="evidence" value="ECO:0007669"/>
    <property type="project" value="InterPro"/>
</dbReference>
<dbReference type="GO" id="GO:0042073">
    <property type="term" value="P:intraciliary transport"/>
    <property type="evidence" value="ECO:0007669"/>
    <property type="project" value="InterPro"/>
</dbReference>
<feature type="compositionally biased region" description="Basic and acidic residues" evidence="1">
    <location>
        <begin position="29"/>
        <end position="47"/>
    </location>
</feature>
<dbReference type="AlphaFoldDB" id="A0AAV8ZB14"/>
<feature type="compositionally biased region" description="Low complexity" evidence="1">
    <location>
        <begin position="243"/>
        <end position="270"/>
    </location>
</feature>
<evidence type="ECO:0000256" key="1">
    <source>
        <dbReference type="SAM" id="MobiDB-lite"/>
    </source>
</evidence>
<feature type="compositionally biased region" description="Acidic residues" evidence="1">
    <location>
        <begin position="222"/>
        <end position="242"/>
    </location>
</feature>
<dbReference type="PANTHER" id="PTHR16022:SF0">
    <property type="entry name" value="CYTOPLASMIC DYNEIN 2 INTERMEDIATE CHAIN 1"/>
    <property type="match status" value="1"/>
</dbReference>
<dbReference type="GO" id="GO:0005868">
    <property type="term" value="C:cytoplasmic dynein complex"/>
    <property type="evidence" value="ECO:0007669"/>
    <property type="project" value="InterPro"/>
</dbReference>